<feature type="compositionally biased region" description="Pro residues" evidence="1">
    <location>
        <begin position="97"/>
        <end position="106"/>
    </location>
</feature>
<keyword evidence="2" id="KW-0472">Membrane</keyword>
<feature type="transmembrane region" description="Helical" evidence="2">
    <location>
        <begin position="112"/>
        <end position="135"/>
    </location>
</feature>
<dbReference type="InterPro" id="IPR043724">
    <property type="entry name" value="DUF5666"/>
</dbReference>
<keyword evidence="5" id="KW-1185">Reference proteome</keyword>
<comment type="caution">
    <text evidence="4">The sequence shown here is derived from an EMBL/GenBank/DDBJ whole genome shotgun (WGS) entry which is preliminary data.</text>
</comment>
<dbReference type="EMBL" id="JAYKYQ010000001">
    <property type="protein sequence ID" value="MEB3508518.1"/>
    <property type="molecule type" value="Genomic_DNA"/>
</dbReference>
<organism evidence="4 5">
    <name type="scientific">Nocardia implantans</name>
    <dbReference type="NCBI Taxonomy" id="3108168"/>
    <lineage>
        <taxon>Bacteria</taxon>
        <taxon>Bacillati</taxon>
        <taxon>Actinomycetota</taxon>
        <taxon>Actinomycetes</taxon>
        <taxon>Mycobacteriales</taxon>
        <taxon>Nocardiaceae</taxon>
        <taxon>Nocardia</taxon>
    </lineage>
</organism>
<reference evidence="4 5" key="1">
    <citation type="submission" date="2023-12" db="EMBL/GenBank/DDBJ databases">
        <title>novel species in genus Nocarida.</title>
        <authorList>
            <person name="Li Z."/>
        </authorList>
    </citation>
    <scope>NUCLEOTIDE SEQUENCE [LARGE SCALE GENOMIC DNA]</scope>
    <source>
        <strain evidence="4 5">CDC186</strain>
    </source>
</reference>
<protein>
    <submittedName>
        <fullName evidence="4">DUF5666 domain-containing protein</fullName>
    </submittedName>
</protein>
<sequence length="263" mass="26026">MTNPNDPWGQRPEDAPTEHLGPPGKSGYGGPAHTTEYLDAYGTGAPSEYPPTEHYGAWGPPGANATREFPAYDPQWAAYPDTVPGAAGPPGGAMPPGAAPPGPPPPRRNTGLWIALGLGVVLLIGAIGVVAGVLLGSGDSGSADTAAASTTRVTTRPSPGTRTAQPTPPSGLPSVPGLGDVDGLGATMGTITANDGGTLTVSSVMGNTITVRTDANTQVIALSGTRVSDLATGELVLIQGDKAADGSIQAKVIIGTSLPGGGR</sequence>
<proteinExistence type="predicted"/>
<evidence type="ECO:0000313" key="4">
    <source>
        <dbReference type="EMBL" id="MEB3508518.1"/>
    </source>
</evidence>
<keyword evidence="2" id="KW-0812">Transmembrane</keyword>
<evidence type="ECO:0000256" key="1">
    <source>
        <dbReference type="SAM" id="MobiDB-lite"/>
    </source>
</evidence>
<evidence type="ECO:0000256" key="2">
    <source>
        <dbReference type="SAM" id="Phobius"/>
    </source>
</evidence>
<evidence type="ECO:0000259" key="3">
    <source>
        <dbReference type="Pfam" id="PF18914"/>
    </source>
</evidence>
<evidence type="ECO:0000313" key="5">
    <source>
        <dbReference type="Proteomes" id="UP001348098"/>
    </source>
</evidence>
<accession>A0ABU6AM21</accession>
<dbReference type="RefSeq" id="WP_195080840.1">
    <property type="nucleotide sequence ID" value="NZ_JAYESH010000022.1"/>
</dbReference>
<keyword evidence="2" id="KW-1133">Transmembrane helix</keyword>
<name>A0ABU6AM21_9NOCA</name>
<feature type="region of interest" description="Disordered" evidence="1">
    <location>
        <begin position="140"/>
        <end position="179"/>
    </location>
</feature>
<gene>
    <name evidence="4" type="ORF">U3653_00645</name>
</gene>
<dbReference type="Pfam" id="PF18914">
    <property type="entry name" value="DUF5666"/>
    <property type="match status" value="1"/>
</dbReference>
<feature type="region of interest" description="Disordered" evidence="1">
    <location>
        <begin position="1"/>
        <end position="106"/>
    </location>
</feature>
<feature type="domain" description="DUF5666" evidence="3">
    <location>
        <begin position="189"/>
        <end position="253"/>
    </location>
</feature>
<feature type="compositionally biased region" description="Low complexity" evidence="1">
    <location>
        <begin position="140"/>
        <end position="161"/>
    </location>
</feature>
<dbReference type="Proteomes" id="UP001348098">
    <property type="component" value="Unassembled WGS sequence"/>
</dbReference>